<dbReference type="AlphaFoldDB" id="A0A4V1KIH4"/>
<reference evidence="2 3" key="1">
    <citation type="submission" date="2018-12" db="EMBL/GenBank/DDBJ databases">
        <title>The Draft Genome Sequence of the Soil Bacterium Pedobacter tournemirensis R1.</title>
        <authorList>
            <person name="He J."/>
        </authorList>
    </citation>
    <scope>NUCLEOTIDE SEQUENCE [LARGE SCALE GENOMIC DNA]</scope>
    <source>
        <strain evidence="2 3">R1</strain>
    </source>
</reference>
<evidence type="ECO:0000256" key="1">
    <source>
        <dbReference type="SAM" id="SignalP"/>
    </source>
</evidence>
<dbReference type="Proteomes" id="UP000290848">
    <property type="component" value="Unassembled WGS sequence"/>
</dbReference>
<dbReference type="PROSITE" id="PS51257">
    <property type="entry name" value="PROKAR_LIPOPROTEIN"/>
    <property type="match status" value="1"/>
</dbReference>
<name>A0A4V1KIH4_9SPHI</name>
<sequence>MSWFRKIVPIVALFWFAGCSSETAPDAKITYFDIRGFFTSESTRLGKKNPIIHKTVTDNGTSEVREVNISNWENELALFIESDINKPSWKNSYKVENKGTAVIYTALYPDVRTKQLTITMSAAGKVKHIQISNKTTNVLYTSEEHLNYYPDSLYRIDKFQDVKILGSHRYTIEGKW</sequence>
<dbReference type="EMBL" id="RXOC01000004">
    <property type="protein sequence ID" value="RXF70702.1"/>
    <property type="molecule type" value="Genomic_DNA"/>
</dbReference>
<accession>A0A4V1KIH4</accession>
<feature type="chain" id="PRO_5020399764" description="Lipoprotein" evidence="1">
    <location>
        <begin position="25"/>
        <end position="176"/>
    </location>
</feature>
<feature type="signal peptide" evidence="1">
    <location>
        <begin position="1"/>
        <end position="24"/>
    </location>
</feature>
<evidence type="ECO:0000313" key="3">
    <source>
        <dbReference type="Proteomes" id="UP000290848"/>
    </source>
</evidence>
<keyword evidence="1" id="KW-0732">Signal</keyword>
<proteinExistence type="predicted"/>
<dbReference type="RefSeq" id="WP_128769007.1">
    <property type="nucleotide sequence ID" value="NZ_RXOC01000004.1"/>
</dbReference>
<gene>
    <name evidence="2" type="ORF">EKH83_08680</name>
</gene>
<organism evidence="2 3">
    <name type="scientific">Arcticibacter tournemirensis</name>
    <dbReference type="NCBI Taxonomy" id="699437"/>
    <lineage>
        <taxon>Bacteria</taxon>
        <taxon>Pseudomonadati</taxon>
        <taxon>Bacteroidota</taxon>
        <taxon>Sphingobacteriia</taxon>
        <taxon>Sphingobacteriales</taxon>
        <taxon>Sphingobacteriaceae</taxon>
        <taxon>Arcticibacter</taxon>
    </lineage>
</organism>
<protein>
    <recommendedName>
        <fullName evidence="4">Lipoprotein</fullName>
    </recommendedName>
</protein>
<evidence type="ECO:0008006" key="4">
    <source>
        <dbReference type="Google" id="ProtNLM"/>
    </source>
</evidence>
<evidence type="ECO:0000313" key="2">
    <source>
        <dbReference type="EMBL" id="RXF70702.1"/>
    </source>
</evidence>
<comment type="caution">
    <text evidence="2">The sequence shown here is derived from an EMBL/GenBank/DDBJ whole genome shotgun (WGS) entry which is preliminary data.</text>
</comment>